<dbReference type="Pfam" id="PF22513">
    <property type="entry name" value="FitA-like_RHH"/>
    <property type="match status" value="1"/>
</dbReference>
<proteinExistence type="predicted"/>
<dbReference type="SUPFAM" id="SSF47598">
    <property type="entry name" value="Ribbon-helix-helix"/>
    <property type="match status" value="1"/>
</dbReference>
<sequence length="82" mass="9125">MTNITIKSLEPQLAQRLQQRAIDNGRTIEAEVASILASALIPEKAEESALDLATAIKQRFEPLGDFDIPEIPRELIRTPPLF</sequence>
<organism evidence="2 3">
    <name type="scientific">Phormidesmis priestleyi</name>
    <dbReference type="NCBI Taxonomy" id="268141"/>
    <lineage>
        <taxon>Bacteria</taxon>
        <taxon>Bacillati</taxon>
        <taxon>Cyanobacteriota</taxon>
        <taxon>Cyanophyceae</taxon>
        <taxon>Leptolyngbyales</taxon>
        <taxon>Leptolyngbyaceae</taxon>
        <taxon>Phormidesmis</taxon>
    </lineage>
</organism>
<dbReference type="AlphaFoldDB" id="A0A2W4ZEB5"/>
<name>A0A2W4ZEB5_9CYAN</name>
<evidence type="ECO:0000259" key="1">
    <source>
        <dbReference type="Pfam" id="PF22513"/>
    </source>
</evidence>
<protein>
    <submittedName>
        <fullName evidence="2">Plasmid stability protein</fullName>
    </submittedName>
</protein>
<comment type="caution">
    <text evidence="2">The sequence shown here is derived from an EMBL/GenBank/DDBJ whole genome shotgun (WGS) entry which is preliminary data.</text>
</comment>
<evidence type="ECO:0000313" key="2">
    <source>
        <dbReference type="EMBL" id="PZO53318.1"/>
    </source>
</evidence>
<dbReference type="Gene3D" id="1.10.1220.10">
    <property type="entry name" value="Met repressor-like"/>
    <property type="match status" value="1"/>
</dbReference>
<accession>A0A2W4ZEB5</accession>
<dbReference type="InterPro" id="IPR053853">
    <property type="entry name" value="FitA-like_RHH"/>
</dbReference>
<dbReference type="InterPro" id="IPR013321">
    <property type="entry name" value="Arc_rbn_hlx_hlx"/>
</dbReference>
<evidence type="ECO:0000313" key="3">
    <source>
        <dbReference type="Proteomes" id="UP000249794"/>
    </source>
</evidence>
<dbReference type="InterPro" id="IPR010985">
    <property type="entry name" value="Ribbon_hlx_hlx"/>
</dbReference>
<dbReference type="EMBL" id="QBMP01000131">
    <property type="protein sequence ID" value="PZO53318.1"/>
    <property type="molecule type" value="Genomic_DNA"/>
</dbReference>
<reference evidence="3" key="1">
    <citation type="submission" date="2018-04" db="EMBL/GenBank/DDBJ databases">
        <authorList>
            <person name="Cornet L."/>
        </authorList>
    </citation>
    <scope>NUCLEOTIDE SEQUENCE [LARGE SCALE GENOMIC DNA]</scope>
</reference>
<dbReference type="GO" id="GO:0006355">
    <property type="term" value="P:regulation of DNA-templated transcription"/>
    <property type="evidence" value="ECO:0007669"/>
    <property type="project" value="InterPro"/>
</dbReference>
<gene>
    <name evidence="2" type="ORF">DCF15_12830</name>
</gene>
<reference evidence="2 3" key="2">
    <citation type="submission" date="2018-06" db="EMBL/GenBank/DDBJ databases">
        <title>Metagenomic assembly of (sub)arctic Cyanobacteria and their associated microbiome from non-axenic cultures.</title>
        <authorList>
            <person name="Baurain D."/>
        </authorList>
    </citation>
    <scope>NUCLEOTIDE SEQUENCE [LARGE SCALE GENOMIC DNA]</scope>
    <source>
        <strain evidence="2">ULC027bin1</strain>
    </source>
</reference>
<dbReference type="Proteomes" id="UP000249794">
    <property type="component" value="Unassembled WGS sequence"/>
</dbReference>
<feature type="domain" description="Antitoxin FitA-like ribbon-helix-helix" evidence="1">
    <location>
        <begin position="3"/>
        <end position="40"/>
    </location>
</feature>